<evidence type="ECO:0000256" key="10">
    <source>
        <dbReference type="SAM" id="MobiDB-lite"/>
    </source>
</evidence>
<dbReference type="InterPro" id="IPR045145">
    <property type="entry name" value="PTHR15271"/>
</dbReference>
<keyword evidence="7" id="KW-0234">DNA repair</keyword>
<evidence type="ECO:0000259" key="11">
    <source>
        <dbReference type="Pfam" id="PF24105"/>
    </source>
</evidence>
<evidence type="ECO:0000313" key="15">
    <source>
        <dbReference type="Proteomes" id="UP000320475"/>
    </source>
</evidence>
<dbReference type="STRING" id="286115.A0A507DGB9"/>
<dbReference type="Proteomes" id="UP000320475">
    <property type="component" value="Unassembled WGS sequence"/>
</dbReference>
<sequence length="494" mass="54330">MKKDKSQPGIAVKVLQIHWHAKQAVYSIDFEPATTSERFATGGADSTARIWTIVRNNGEPPNIQFRSTLARHSAAVNAVRWSPNGGILASAGDDASIVLWKEAAHVAQQLPQGNIADEDEVENLETWRLQKHLKVPAGREIYDIAWSPDARYIISGCFDYVARIWDTHDGKCIHTIETHSHFVQGVAWDPLHQFIATQSSDRSVHVYAYAIKPSGFQCRRIASHTKFELPKVADENGQIESDGQCEPPLSVSSSPLKQGTSSPALSLSLVNSPNIVTTSSSPEVIDVIDVEMIRSDTGALPSLLKSAAGQPLMDATQQPTPPPKPSQKSARMYHDETLVSFFRRLTFSPDGSLLVTPTGQYKLGVTTSDRMRNGTFIFGRGKIRGQPILVLPNLKKPSIAVRFCSKAYELRRRDEDISDVEQQPPPSKISLPYRLIFAVAAQDAVSIYDTQQASPLAILKNLHYASINDMAWSPDGRSLMLASSDGFCSMVDLS</sequence>
<name>A0A507DGB9_9FUNG</name>
<feature type="repeat" description="WD" evidence="9">
    <location>
        <begin position="176"/>
        <end position="207"/>
    </location>
</feature>
<dbReference type="GO" id="GO:0006334">
    <property type="term" value="P:nucleosome assembly"/>
    <property type="evidence" value="ECO:0007669"/>
    <property type="project" value="TreeGrafter"/>
</dbReference>
<dbReference type="PROSITE" id="PS50294">
    <property type="entry name" value="WD_REPEATS_REGION"/>
    <property type="match status" value="1"/>
</dbReference>
<dbReference type="PANTHER" id="PTHR15271:SF4">
    <property type="entry name" value="CHROMATIN ASSEMBLY FACTOR 1 SUBUNIT B"/>
    <property type="match status" value="1"/>
</dbReference>
<feature type="region of interest" description="Disordered" evidence="10">
    <location>
        <begin position="238"/>
        <end position="258"/>
    </location>
</feature>
<evidence type="ECO:0000256" key="6">
    <source>
        <dbReference type="ARBA" id="ARBA00022853"/>
    </source>
</evidence>
<dbReference type="EMBL" id="QEAN01000038">
    <property type="protein sequence ID" value="TPX52357.1"/>
    <property type="molecule type" value="Genomic_DNA"/>
</dbReference>
<dbReference type="InterPro" id="IPR001680">
    <property type="entry name" value="WD40_rpt"/>
</dbReference>
<keyword evidence="3 9" id="KW-0853">WD repeat</keyword>
<keyword evidence="4" id="KW-0677">Repeat</keyword>
<dbReference type="PANTHER" id="PTHR15271">
    <property type="entry name" value="CHROMATIN ASSEMBLY FACTOR 1 SUBUNIT B"/>
    <property type="match status" value="1"/>
</dbReference>
<evidence type="ECO:0000256" key="3">
    <source>
        <dbReference type="ARBA" id="ARBA00022574"/>
    </source>
</evidence>
<evidence type="ECO:0000256" key="1">
    <source>
        <dbReference type="ARBA" id="ARBA00004123"/>
    </source>
</evidence>
<feature type="domain" description="CAF1B/HIR1 beta-propeller" evidence="11">
    <location>
        <begin position="12"/>
        <end position="217"/>
    </location>
</feature>
<dbReference type="GO" id="GO:0006281">
    <property type="term" value="P:DNA repair"/>
    <property type="evidence" value="ECO:0007669"/>
    <property type="project" value="UniProtKB-KW"/>
</dbReference>
<dbReference type="InterPro" id="IPR055410">
    <property type="entry name" value="Beta-prop_CAF1B_HIR1"/>
</dbReference>
<accession>A0A507DGB9</accession>
<evidence type="ECO:0000313" key="14">
    <source>
        <dbReference type="Proteomes" id="UP000317494"/>
    </source>
</evidence>
<keyword evidence="14" id="KW-1185">Reference proteome</keyword>
<evidence type="ECO:0000256" key="5">
    <source>
        <dbReference type="ARBA" id="ARBA00022763"/>
    </source>
</evidence>
<dbReference type="SMART" id="SM00320">
    <property type="entry name" value="WD40"/>
    <property type="match status" value="5"/>
</dbReference>
<dbReference type="SUPFAM" id="SSF50978">
    <property type="entry name" value="WD40 repeat-like"/>
    <property type="match status" value="1"/>
</dbReference>
<dbReference type="VEuPathDB" id="FungiDB:SeMB42_g01474"/>
<dbReference type="Gene3D" id="2.130.10.10">
    <property type="entry name" value="YVTN repeat-like/Quinoprotein amine dehydrogenase"/>
    <property type="match status" value="2"/>
</dbReference>
<evidence type="ECO:0000256" key="2">
    <source>
        <dbReference type="ARBA" id="ARBA00007306"/>
    </source>
</evidence>
<dbReference type="GO" id="GO:0033186">
    <property type="term" value="C:CAF-1 complex"/>
    <property type="evidence" value="ECO:0007669"/>
    <property type="project" value="TreeGrafter"/>
</dbReference>
<dbReference type="GO" id="GO:0006335">
    <property type="term" value="P:DNA replication-dependent chromatin assembly"/>
    <property type="evidence" value="ECO:0007669"/>
    <property type="project" value="InterPro"/>
</dbReference>
<protein>
    <recommendedName>
        <fullName evidence="11">CAF1B/HIR1 beta-propeller domain-containing protein</fullName>
    </recommendedName>
</protein>
<evidence type="ECO:0000313" key="12">
    <source>
        <dbReference type="EMBL" id="TPX49938.1"/>
    </source>
</evidence>
<keyword evidence="8" id="KW-0539">Nucleus</keyword>
<feature type="domain" description="CAF1B/HIR1 beta-propeller" evidence="11">
    <location>
        <begin position="325"/>
        <end position="493"/>
    </location>
</feature>
<gene>
    <name evidence="12" type="ORF">SeLEV6574_g01199</name>
    <name evidence="13" type="ORF">SeMB42_g01474</name>
</gene>
<dbReference type="PROSITE" id="PS50082">
    <property type="entry name" value="WD_REPEATS_2"/>
    <property type="match status" value="3"/>
</dbReference>
<evidence type="ECO:0000256" key="9">
    <source>
        <dbReference type="PROSITE-ProRule" id="PRU00221"/>
    </source>
</evidence>
<dbReference type="EMBL" id="QEAM01000025">
    <property type="protein sequence ID" value="TPX49938.1"/>
    <property type="molecule type" value="Genomic_DNA"/>
</dbReference>
<keyword evidence="5" id="KW-0227">DNA damage</keyword>
<dbReference type="OrthoDB" id="71227at2759"/>
<evidence type="ECO:0000256" key="4">
    <source>
        <dbReference type="ARBA" id="ARBA00022737"/>
    </source>
</evidence>
<dbReference type="InterPro" id="IPR036322">
    <property type="entry name" value="WD40_repeat_dom_sf"/>
</dbReference>
<dbReference type="Proteomes" id="UP000317494">
    <property type="component" value="Unassembled WGS sequence"/>
</dbReference>
<dbReference type="InterPro" id="IPR015943">
    <property type="entry name" value="WD40/YVTN_repeat-like_dom_sf"/>
</dbReference>
<feature type="repeat" description="WD" evidence="9">
    <location>
        <begin position="69"/>
        <end position="101"/>
    </location>
</feature>
<dbReference type="GO" id="GO:0005634">
    <property type="term" value="C:nucleus"/>
    <property type="evidence" value="ECO:0007669"/>
    <property type="project" value="UniProtKB-SubCell"/>
</dbReference>
<comment type="similarity">
    <text evidence="2">Belongs to the WD repeat HIR1 family.</text>
</comment>
<evidence type="ECO:0000256" key="7">
    <source>
        <dbReference type="ARBA" id="ARBA00023204"/>
    </source>
</evidence>
<evidence type="ECO:0000313" key="13">
    <source>
        <dbReference type="EMBL" id="TPX52357.1"/>
    </source>
</evidence>
<reference evidence="14 15" key="1">
    <citation type="journal article" date="2019" name="Sci. Rep.">
        <title>Comparative genomics of chytrid fungi reveal insights into the obligate biotrophic and pathogenic lifestyle of Synchytrium endobioticum.</title>
        <authorList>
            <person name="van de Vossenberg B.T.L.H."/>
            <person name="Warris S."/>
            <person name="Nguyen H.D.T."/>
            <person name="van Gent-Pelzer M.P.E."/>
            <person name="Joly D.L."/>
            <person name="van de Geest H.C."/>
            <person name="Bonants P.J.M."/>
            <person name="Smith D.S."/>
            <person name="Levesque C.A."/>
            <person name="van der Lee T.A.J."/>
        </authorList>
    </citation>
    <scope>NUCLEOTIDE SEQUENCE [LARGE SCALE GENOMIC DNA]</scope>
    <source>
        <strain evidence="12 15">LEV6574</strain>
        <strain evidence="13 14">MB42</strain>
    </source>
</reference>
<proteinExistence type="inferred from homology"/>
<keyword evidence="6" id="KW-0156">Chromatin regulator</keyword>
<dbReference type="Pfam" id="PF24105">
    <property type="entry name" value="Beta-prop_CAF1B_HIR1"/>
    <property type="match status" value="2"/>
</dbReference>
<evidence type="ECO:0000256" key="8">
    <source>
        <dbReference type="ARBA" id="ARBA00023242"/>
    </source>
</evidence>
<dbReference type="AlphaFoldDB" id="A0A507DGB9"/>
<feature type="repeat" description="WD" evidence="9">
    <location>
        <begin position="141"/>
        <end position="175"/>
    </location>
</feature>
<comment type="caution">
    <text evidence="12">The sequence shown here is derived from an EMBL/GenBank/DDBJ whole genome shotgun (WGS) entry which is preliminary data.</text>
</comment>
<comment type="subcellular location">
    <subcellularLocation>
        <location evidence="1">Nucleus</location>
    </subcellularLocation>
</comment>
<organism evidence="12 15">
    <name type="scientific">Synchytrium endobioticum</name>
    <dbReference type="NCBI Taxonomy" id="286115"/>
    <lineage>
        <taxon>Eukaryota</taxon>
        <taxon>Fungi</taxon>
        <taxon>Fungi incertae sedis</taxon>
        <taxon>Chytridiomycota</taxon>
        <taxon>Chytridiomycota incertae sedis</taxon>
        <taxon>Chytridiomycetes</taxon>
        <taxon>Synchytriales</taxon>
        <taxon>Synchytriaceae</taxon>
        <taxon>Synchytrium</taxon>
    </lineage>
</organism>